<sequence length="99" mass="11247">MKNVPKSLESTFFSEKSITKHKFDLVNATKLRHGHGDKLVNKDDVKKLILSATNETMEMSDNSDILADGNGKTDTKPTGRTNLHSKQWMKEDYKLEPQI</sequence>
<comment type="caution">
    <text evidence="2">The sequence shown here is derived from an EMBL/GenBank/DDBJ whole genome shotgun (WGS) entry which is preliminary data.</text>
</comment>
<dbReference type="AlphaFoldDB" id="A0AAD5MJ00"/>
<feature type="compositionally biased region" description="Basic and acidic residues" evidence="1">
    <location>
        <begin position="88"/>
        <end position="99"/>
    </location>
</feature>
<gene>
    <name evidence="2" type="ORF">KIN20_015754</name>
</gene>
<name>A0AAD5MJ00_PARTN</name>
<protein>
    <submittedName>
        <fullName evidence="2">Uncharacterized protein</fullName>
    </submittedName>
</protein>
<proteinExistence type="predicted"/>
<keyword evidence="3" id="KW-1185">Reference proteome</keyword>
<evidence type="ECO:0000313" key="3">
    <source>
        <dbReference type="Proteomes" id="UP001196413"/>
    </source>
</evidence>
<evidence type="ECO:0000256" key="1">
    <source>
        <dbReference type="SAM" id="MobiDB-lite"/>
    </source>
</evidence>
<accession>A0AAD5MJ00</accession>
<dbReference type="EMBL" id="JAHQIW010003181">
    <property type="protein sequence ID" value="KAJ1357578.1"/>
    <property type="molecule type" value="Genomic_DNA"/>
</dbReference>
<evidence type="ECO:0000313" key="2">
    <source>
        <dbReference type="EMBL" id="KAJ1357578.1"/>
    </source>
</evidence>
<organism evidence="2 3">
    <name type="scientific">Parelaphostrongylus tenuis</name>
    <name type="common">Meningeal worm</name>
    <dbReference type="NCBI Taxonomy" id="148309"/>
    <lineage>
        <taxon>Eukaryota</taxon>
        <taxon>Metazoa</taxon>
        <taxon>Ecdysozoa</taxon>
        <taxon>Nematoda</taxon>
        <taxon>Chromadorea</taxon>
        <taxon>Rhabditida</taxon>
        <taxon>Rhabditina</taxon>
        <taxon>Rhabditomorpha</taxon>
        <taxon>Strongyloidea</taxon>
        <taxon>Metastrongylidae</taxon>
        <taxon>Parelaphostrongylus</taxon>
    </lineage>
</organism>
<reference evidence="2" key="1">
    <citation type="submission" date="2021-06" db="EMBL/GenBank/DDBJ databases">
        <title>Parelaphostrongylus tenuis whole genome reference sequence.</title>
        <authorList>
            <person name="Garwood T.J."/>
            <person name="Larsen P.A."/>
            <person name="Fountain-Jones N.M."/>
            <person name="Garbe J.R."/>
            <person name="Macchietto M.G."/>
            <person name="Kania S.A."/>
            <person name="Gerhold R.W."/>
            <person name="Richards J.E."/>
            <person name="Wolf T.M."/>
        </authorList>
    </citation>
    <scope>NUCLEOTIDE SEQUENCE</scope>
    <source>
        <strain evidence="2">MNPRO001-30</strain>
        <tissue evidence="2">Meninges</tissue>
    </source>
</reference>
<dbReference type="Proteomes" id="UP001196413">
    <property type="component" value="Unassembled WGS sequence"/>
</dbReference>
<feature type="region of interest" description="Disordered" evidence="1">
    <location>
        <begin position="60"/>
        <end position="99"/>
    </location>
</feature>